<dbReference type="GO" id="GO:0000287">
    <property type="term" value="F:magnesium ion binding"/>
    <property type="evidence" value="ECO:0007669"/>
    <property type="project" value="UniProtKB-UniRule"/>
</dbReference>
<dbReference type="GO" id="GO:0140326">
    <property type="term" value="F:ATPase-coupled intramembrane lipid transporter activity"/>
    <property type="evidence" value="ECO:0007669"/>
    <property type="project" value="UniProtKB-EC"/>
</dbReference>
<evidence type="ECO:0000256" key="7">
    <source>
        <dbReference type="ARBA" id="ARBA00022842"/>
    </source>
</evidence>
<feature type="transmembrane region" description="Helical" evidence="16">
    <location>
        <begin position="821"/>
        <end position="840"/>
    </location>
</feature>
<comment type="subcellular location">
    <subcellularLocation>
        <location evidence="1 16">Membrane</location>
        <topology evidence="1 16">Multi-pass membrane protein</topology>
    </subcellularLocation>
</comment>
<evidence type="ECO:0000256" key="8">
    <source>
        <dbReference type="ARBA" id="ARBA00022967"/>
    </source>
</evidence>
<dbReference type="Gene3D" id="3.40.50.1000">
    <property type="entry name" value="HAD superfamily/HAD-like"/>
    <property type="match status" value="1"/>
</dbReference>
<dbReference type="InterPro" id="IPR036412">
    <property type="entry name" value="HAD-like_sf"/>
</dbReference>
<gene>
    <name evidence="18" type="primary">ATP8A2</name>
    <name evidence="18" type="ORF">HK097_009768</name>
</gene>
<dbReference type="InterPro" id="IPR032630">
    <property type="entry name" value="P_typ_ATPase_c"/>
</dbReference>
<dbReference type="InterPro" id="IPR008250">
    <property type="entry name" value="ATPase_P-typ_transduc_dom_A_sf"/>
</dbReference>
<keyword evidence="19" id="KW-1185">Reference proteome</keyword>
<dbReference type="EMBL" id="JADGJD010000678">
    <property type="protein sequence ID" value="KAJ3049205.1"/>
    <property type="molecule type" value="Genomic_DNA"/>
</dbReference>
<feature type="binding site" evidence="14">
    <location>
        <position position="438"/>
    </location>
    <ligand>
        <name>ATP</name>
        <dbReference type="ChEBI" id="CHEBI:30616"/>
    </ligand>
</feature>
<evidence type="ECO:0000256" key="12">
    <source>
        <dbReference type="ARBA" id="ARBA00049128"/>
    </source>
</evidence>
<comment type="catalytic activity">
    <reaction evidence="12">
        <text>a 1,2-diacyl-sn-glycero-3-phosphoethanolamine(out) + ATP + H2O = a 1,2-diacyl-sn-glycero-3-phosphoethanolamine(in) + ADP + phosphate + H(+)</text>
        <dbReference type="Rhea" id="RHEA:66132"/>
        <dbReference type="ChEBI" id="CHEBI:15377"/>
        <dbReference type="ChEBI" id="CHEBI:15378"/>
        <dbReference type="ChEBI" id="CHEBI:30616"/>
        <dbReference type="ChEBI" id="CHEBI:43474"/>
        <dbReference type="ChEBI" id="CHEBI:64612"/>
        <dbReference type="ChEBI" id="CHEBI:456216"/>
    </reaction>
    <physiologicalReaction direction="left-to-right" evidence="12">
        <dbReference type="Rhea" id="RHEA:66133"/>
    </physiologicalReaction>
</comment>
<dbReference type="Pfam" id="PF13246">
    <property type="entry name" value="Cation_ATPase"/>
    <property type="match status" value="1"/>
</dbReference>
<feature type="binding site" evidence="15">
    <location>
        <position position="165"/>
    </location>
    <ligand>
        <name>Mg(2+)</name>
        <dbReference type="ChEBI" id="CHEBI:18420"/>
    </ligand>
</feature>
<dbReference type="Gene3D" id="2.70.150.10">
    <property type="entry name" value="Calcium-transporting ATPase, cytoplasmic transduction domain A"/>
    <property type="match status" value="1"/>
</dbReference>
<evidence type="ECO:0000256" key="16">
    <source>
        <dbReference type="RuleBase" id="RU362033"/>
    </source>
</evidence>
<feature type="binding site" evidence="14">
    <location>
        <position position="259"/>
    </location>
    <ligand>
        <name>ATP</name>
        <dbReference type="ChEBI" id="CHEBI:30616"/>
    </ligand>
</feature>
<proteinExistence type="inferred from homology"/>
<dbReference type="Proteomes" id="UP001212841">
    <property type="component" value="Unassembled WGS sequence"/>
</dbReference>
<dbReference type="GO" id="GO:0005524">
    <property type="term" value="F:ATP binding"/>
    <property type="evidence" value="ECO:0007669"/>
    <property type="project" value="UniProtKB-UniRule"/>
</dbReference>
<feature type="binding site" evidence="14">
    <location>
        <position position="439"/>
    </location>
    <ligand>
        <name>ATP</name>
        <dbReference type="ChEBI" id="CHEBI:30616"/>
    </ligand>
</feature>
<evidence type="ECO:0000256" key="6">
    <source>
        <dbReference type="ARBA" id="ARBA00022840"/>
    </source>
</evidence>
<evidence type="ECO:0000256" key="9">
    <source>
        <dbReference type="ARBA" id="ARBA00022989"/>
    </source>
</evidence>
<feature type="binding site" evidence="14">
    <location>
        <position position="587"/>
    </location>
    <ligand>
        <name>ATP</name>
        <dbReference type="ChEBI" id="CHEBI:30616"/>
    </ligand>
</feature>
<feature type="binding site" evidence="14">
    <location>
        <position position="358"/>
    </location>
    <ligand>
        <name>ATP</name>
        <dbReference type="ChEBI" id="CHEBI:30616"/>
    </ligand>
</feature>
<dbReference type="PROSITE" id="PS00154">
    <property type="entry name" value="ATPASE_E1_E2"/>
    <property type="match status" value="1"/>
</dbReference>
<feature type="binding site" evidence="14">
    <location>
        <position position="440"/>
    </location>
    <ligand>
        <name>ATP</name>
        <dbReference type="ChEBI" id="CHEBI:30616"/>
    </ligand>
</feature>
<comment type="caution">
    <text evidence="16">Lacks conserved residue(s) required for the propagation of feature annotation.</text>
</comment>
<dbReference type="SUPFAM" id="SSF81660">
    <property type="entry name" value="Metal cation-transporting ATPase, ATP-binding domain N"/>
    <property type="match status" value="1"/>
</dbReference>
<dbReference type="GO" id="GO:0005886">
    <property type="term" value="C:plasma membrane"/>
    <property type="evidence" value="ECO:0007669"/>
    <property type="project" value="TreeGrafter"/>
</dbReference>
<feature type="binding site" evidence="14">
    <location>
        <position position="163"/>
    </location>
    <ligand>
        <name>ATP</name>
        <dbReference type="ChEBI" id="CHEBI:30616"/>
    </ligand>
</feature>
<dbReference type="InterPro" id="IPR018303">
    <property type="entry name" value="ATPase_P-typ_P_site"/>
</dbReference>
<evidence type="ECO:0000256" key="10">
    <source>
        <dbReference type="ARBA" id="ARBA00023136"/>
    </source>
</evidence>
<feature type="transmembrane region" description="Helical" evidence="16">
    <location>
        <begin position="860"/>
        <end position="879"/>
    </location>
</feature>
<comment type="catalytic activity">
    <reaction evidence="11 16">
        <text>ATP + H2O + phospholipidSide 1 = ADP + phosphate + phospholipidSide 2.</text>
        <dbReference type="EC" id="7.6.2.1"/>
    </reaction>
</comment>
<dbReference type="SUPFAM" id="SSF81653">
    <property type="entry name" value="Calcium ATPase, transduction domain A"/>
    <property type="match status" value="1"/>
</dbReference>
<dbReference type="GO" id="GO:0005802">
    <property type="term" value="C:trans-Golgi network"/>
    <property type="evidence" value="ECO:0007669"/>
    <property type="project" value="TreeGrafter"/>
</dbReference>
<evidence type="ECO:0000313" key="18">
    <source>
        <dbReference type="EMBL" id="KAJ3049205.1"/>
    </source>
</evidence>
<dbReference type="GO" id="GO:0032456">
    <property type="term" value="P:endocytic recycling"/>
    <property type="evidence" value="ECO:0007669"/>
    <property type="project" value="TreeGrafter"/>
</dbReference>
<name>A0AAD5S8F4_9FUNG</name>
<evidence type="ECO:0000256" key="3">
    <source>
        <dbReference type="ARBA" id="ARBA00022692"/>
    </source>
</evidence>
<evidence type="ECO:0000256" key="5">
    <source>
        <dbReference type="ARBA" id="ARBA00022741"/>
    </source>
</evidence>
<dbReference type="PANTHER" id="PTHR24092:SF150">
    <property type="entry name" value="PHOSPHOLIPID-TRANSPORTING ATPASE"/>
    <property type="match status" value="1"/>
</dbReference>
<feature type="binding site" evidence="14">
    <location>
        <position position="593"/>
    </location>
    <ligand>
        <name>ATP</name>
        <dbReference type="ChEBI" id="CHEBI:30616"/>
    </ligand>
</feature>
<comment type="cofactor">
    <cofactor evidence="15">
        <name>Mg(2+)</name>
        <dbReference type="ChEBI" id="CHEBI:18420"/>
    </cofactor>
</comment>
<dbReference type="SFLD" id="SFLDG00002">
    <property type="entry name" value="C1.7:_P-type_atpase_like"/>
    <property type="match status" value="1"/>
</dbReference>
<evidence type="ECO:0000313" key="19">
    <source>
        <dbReference type="Proteomes" id="UP001212841"/>
    </source>
</evidence>
<evidence type="ECO:0000256" key="2">
    <source>
        <dbReference type="ARBA" id="ARBA00008109"/>
    </source>
</evidence>
<keyword evidence="8 16" id="KW-1278">Translocase</keyword>
<dbReference type="InterPro" id="IPR023214">
    <property type="entry name" value="HAD_sf"/>
</dbReference>
<evidence type="ECO:0000256" key="15">
    <source>
        <dbReference type="PIRSR" id="PIRSR606539-3"/>
    </source>
</evidence>
<feature type="binding site" evidence="14">
    <location>
        <position position="617"/>
    </location>
    <ligand>
        <name>ATP</name>
        <dbReference type="ChEBI" id="CHEBI:30616"/>
    </ligand>
</feature>
<dbReference type="NCBIfam" id="TIGR01652">
    <property type="entry name" value="ATPase-Plipid"/>
    <property type="match status" value="1"/>
</dbReference>
<feature type="binding site" evidence="14">
    <location>
        <position position="324"/>
    </location>
    <ligand>
        <name>ATP</name>
        <dbReference type="ChEBI" id="CHEBI:30616"/>
    </ligand>
</feature>
<feature type="binding site" evidence="15">
    <location>
        <position position="614"/>
    </location>
    <ligand>
        <name>Mg(2+)</name>
        <dbReference type="ChEBI" id="CHEBI:18420"/>
    </ligand>
</feature>
<dbReference type="Gene3D" id="3.40.1110.10">
    <property type="entry name" value="Calcium-transporting ATPase, cytoplasmic domain N"/>
    <property type="match status" value="1"/>
</dbReference>
<reference evidence="18" key="1">
    <citation type="submission" date="2020-05" db="EMBL/GenBank/DDBJ databases">
        <title>Phylogenomic resolution of chytrid fungi.</title>
        <authorList>
            <person name="Stajich J.E."/>
            <person name="Amses K."/>
            <person name="Simmons R."/>
            <person name="Seto K."/>
            <person name="Myers J."/>
            <person name="Bonds A."/>
            <person name="Quandt C.A."/>
            <person name="Barry K."/>
            <person name="Liu P."/>
            <person name="Grigoriev I."/>
            <person name="Longcore J.E."/>
            <person name="James T.Y."/>
        </authorList>
    </citation>
    <scope>NUCLEOTIDE SEQUENCE</scope>
    <source>
        <strain evidence="18">JEL0318</strain>
    </source>
</reference>
<evidence type="ECO:0000256" key="4">
    <source>
        <dbReference type="ARBA" id="ARBA00022723"/>
    </source>
</evidence>
<dbReference type="InterPro" id="IPR001757">
    <property type="entry name" value="P_typ_ATPase"/>
</dbReference>
<accession>A0AAD5S8F4</accession>
<feature type="transmembrane region" description="Helical" evidence="16">
    <location>
        <begin position="749"/>
        <end position="770"/>
    </location>
</feature>
<keyword evidence="6 14" id="KW-0067">ATP-binding</keyword>
<dbReference type="AlphaFoldDB" id="A0AAD5S8F4"/>
<dbReference type="Pfam" id="PF16212">
    <property type="entry name" value="PhoLip_ATPase_C"/>
    <property type="match status" value="1"/>
</dbReference>
<evidence type="ECO:0000256" key="14">
    <source>
        <dbReference type="PIRSR" id="PIRSR606539-2"/>
    </source>
</evidence>
<keyword evidence="4 15" id="KW-0479">Metal-binding</keyword>
<evidence type="ECO:0000259" key="17">
    <source>
        <dbReference type="Pfam" id="PF16212"/>
    </source>
</evidence>
<dbReference type="EC" id="7.6.2.1" evidence="16"/>
<feature type="binding site" evidence="15">
    <location>
        <position position="163"/>
    </location>
    <ligand>
        <name>Mg(2+)</name>
        <dbReference type="ChEBI" id="CHEBI:18420"/>
    </ligand>
</feature>
<dbReference type="FunFam" id="3.40.1110.10:FF:000126">
    <property type="entry name" value="Phospholipid-transporting ATPase"/>
    <property type="match status" value="1"/>
</dbReference>
<dbReference type="SUPFAM" id="SSF56784">
    <property type="entry name" value="HAD-like"/>
    <property type="match status" value="1"/>
</dbReference>
<keyword evidence="7 15" id="KW-0460">Magnesium</keyword>
<dbReference type="SFLD" id="SFLDF00027">
    <property type="entry name" value="p-type_atpase"/>
    <property type="match status" value="1"/>
</dbReference>
<protein>
    <recommendedName>
        <fullName evidence="16">Phospholipid-transporting ATPase</fullName>
        <ecNumber evidence="16">7.6.2.1</ecNumber>
    </recommendedName>
</protein>
<evidence type="ECO:0000256" key="13">
    <source>
        <dbReference type="PIRSR" id="PIRSR606539-1"/>
    </source>
</evidence>
<dbReference type="InterPro" id="IPR006539">
    <property type="entry name" value="P-type_ATPase_IV"/>
</dbReference>
<feature type="binding site" evidence="14">
    <location>
        <position position="301"/>
    </location>
    <ligand>
        <name>ATP</name>
        <dbReference type="ChEBI" id="CHEBI:30616"/>
    </ligand>
</feature>
<dbReference type="NCBIfam" id="TIGR01494">
    <property type="entry name" value="ATPase_P-type"/>
    <property type="match status" value="1"/>
</dbReference>
<organism evidence="18 19">
    <name type="scientific">Rhizophlyctis rosea</name>
    <dbReference type="NCBI Taxonomy" id="64517"/>
    <lineage>
        <taxon>Eukaryota</taxon>
        <taxon>Fungi</taxon>
        <taxon>Fungi incertae sedis</taxon>
        <taxon>Chytridiomycota</taxon>
        <taxon>Chytridiomycota incertae sedis</taxon>
        <taxon>Chytridiomycetes</taxon>
        <taxon>Rhizophlyctidales</taxon>
        <taxon>Rhizophlyctidaceae</taxon>
        <taxon>Rhizophlyctis</taxon>
    </lineage>
</organism>
<evidence type="ECO:0000256" key="11">
    <source>
        <dbReference type="ARBA" id="ARBA00034036"/>
    </source>
</evidence>
<feature type="binding site" evidence="14">
    <location>
        <position position="165"/>
    </location>
    <ligand>
        <name>ATP</name>
        <dbReference type="ChEBI" id="CHEBI:30616"/>
    </ligand>
</feature>
<dbReference type="PRINTS" id="PR00119">
    <property type="entry name" value="CATATPASE"/>
</dbReference>
<dbReference type="PANTHER" id="PTHR24092">
    <property type="entry name" value="PROBABLE PHOSPHOLIPID-TRANSPORTING ATPASE"/>
    <property type="match status" value="1"/>
</dbReference>
<keyword evidence="3 16" id="KW-0812">Transmembrane</keyword>
<dbReference type="SFLD" id="SFLDS00003">
    <property type="entry name" value="Haloacid_Dehalogenase"/>
    <property type="match status" value="1"/>
</dbReference>
<sequence>MQHEQIGDISPTGHYATAIPLSVVILASAVKELAEDLRRHRQDAEVNRRDVNTLKGSVFEPKQWRSVEVGDIVRVENGQFFPADLILLSSSEPDGLAYIETSNLDGETNLKIRQAKPETATLLTPETIAQMEDMYHDETDTPATARTSSLVEELGQIDFIFSDKTGTLTCNVMEFKMCSIGGVGYAETVPEDRKIHVDDEGRETGYHDFRRLRDNIHSHPTAHVIREFLQLLAVCHTVIPEVDAENPKKIIFQASSPDEGALVQGAQNLGYTFTTRRPRSVTFRTDDGVDHEYEILAICEFNSTRKRMSLITRTPDGRVKLYVKGADTVILERLASTSNPYVDATCIHLEEYASEGLRTLCLAYRDIPEAEYQSWQQIFHRASTQISGRQEALDAAAELIEKDLFLLGATAIEDKLQDGVPDTIATLAQAGIKLWVLTGDRQETAINIGYSCKLINEEMTLLVCGSGSKQEVEEFLASKLTAVTQGSSTASLNAGAGGGVPVPATLGAGLVATWTDRIPVLGTVVDWVKGRFEAKIPLGKIDKDALEDFEDFALVIDGKALGYALEDDLKLTFLKLAVRCRAVVCCRVSPLQKALVVRLVKQYVHGSVTLAIGDGANDVGMIQAAHVGVGISGMEGLQAARSADFAIAQFRYLKKLVIVHGGWAYARMGKLVLYSFYKNITLYLLQLWFAFDNGFSGQTLVETWTQASYNILFAVFQPLAIGVFDQYVSSRSLDRYPQLYKLGQKSFFFNARTFWAWILNSFLHSIIIYRCMRSVYSDGTSITGGGTADGSNWTFGEAAYTAVLITITWKAALVADYWVRFTFMAIFGSILLWIVWFPFYSTVAPLVHISAELKGVIGSVYGSGAFWFAVFLVPVFANLRDFVWKYAKRQFNPTSYHIVQEMQKYDIPDMMPRLQHFRKAVHKARAAQRMKRNRGFAFSQNEGGQADIMRLYDTTRGKPQG</sequence>
<feature type="binding site" evidence="15">
    <location>
        <position position="618"/>
    </location>
    <ligand>
        <name>Mg(2+)</name>
        <dbReference type="ChEBI" id="CHEBI:18420"/>
    </ligand>
</feature>
<keyword evidence="10 16" id="KW-0472">Membrane</keyword>
<feature type="binding site" evidence="14">
    <location>
        <position position="618"/>
    </location>
    <ligand>
        <name>ATP</name>
        <dbReference type="ChEBI" id="CHEBI:30616"/>
    </ligand>
</feature>
<dbReference type="GO" id="GO:0016887">
    <property type="term" value="F:ATP hydrolysis activity"/>
    <property type="evidence" value="ECO:0007669"/>
    <property type="project" value="InterPro"/>
</dbReference>
<dbReference type="InterPro" id="IPR044492">
    <property type="entry name" value="P_typ_ATPase_HD_dom"/>
</dbReference>
<dbReference type="InterPro" id="IPR023298">
    <property type="entry name" value="ATPase_P-typ_TM_dom_sf"/>
</dbReference>
<evidence type="ECO:0000256" key="1">
    <source>
        <dbReference type="ARBA" id="ARBA00004141"/>
    </source>
</evidence>
<feature type="binding site" evidence="14">
    <location>
        <position position="164"/>
    </location>
    <ligand>
        <name>ATP</name>
        <dbReference type="ChEBI" id="CHEBI:30616"/>
    </ligand>
</feature>
<dbReference type="GO" id="GO:0006892">
    <property type="term" value="P:post-Golgi vesicle-mediated transport"/>
    <property type="evidence" value="ECO:0007669"/>
    <property type="project" value="TreeGrafter"/>
</dbReference>
<comment type="similarity">
    <text evidence="2 16">Belongs to the cation transport ATPase (P-type) (TC 3.A.3) family. Type IV subfamily.</text>
</comment>
<feature type="domain" description="P-type ATPase C-terminal" evidence="17">
    <location>
        <begin position="640"/>
        <end position="894"/>
    </location>
</feature>
<dbReference type="GO" id="GO:0045332">
    <property type="term" value="P:phospholipid translocation"/>
    <property type="evidence" value="ECO:0007669"/>
    <property type="project" value="TreeGrafter"/>
</dbReference>
<feature type="active site" description="4-aspartylphosphate intermediate" evidence="13">
    <location>
        <position position="163"/>
    </location>
</feature>
<keyword evidence="9 16" id="KW-1133">Transmembrane helix</keyword>
<keyword evidence="5 14" id="KW-0547">Nucleotide-binding</keyword>
<dbReference type="InterPro" id="IPR023299">
    <property type="entry name" value="ATPase_P-typ_cyto_dom_N"/>
</dbReference>
<comment type="caution">
    <text evidence="18">The sequence shown here is derived from an EMBL/GenBank/DDBJ whole genome shotgun (WGS) entry which is preliminary data.</text>
</comment>
<dbReference type="SUPFAM" id="SSF81665">
    <property type="entry name" value="Calcium ATPase, transmembrane domain M"/>
    <property type="match status" value="1"/>
</dbReference>